<evidence type="ECO:0000313" key="12">
    <source>
        <dbReference type="EMBL" id="RTX75377.1"/>
    </source>
</evidence>
<dbReference type="PANTHER" id="PTHR43864:SF1">
    <property type="entry name" value="XANTHINE PHOSPHORIBOSYLTRANSFERASE"/>
    <property type="match status" value="1"/>
</dbReference>
<dbReference type="Pfam" id="PF00156">
    <property type="entry name" value="Pribosyltran"/>
    <property type="match status" value="1"/>
</dbReference>
<dbReference type="Gene3D" id="3.40.50.2020">
    <property type="match status" value="1"/>
</dbReference>
<evidence type="ECO:0000313" key="9">
    <source>
        <dbReference type="EMBL" id="MCQ9303672.1"/>
    </source>
</evidence>
<dbReference type="Proteomes" id="UP000274792">
    <property type="component" value="Unassembled WGS sequence"/>
</dbReference>
<dbReference type="NCBIfam" id="NF006671">
    <property type="entry name" value="PRK09219.1"/>
    <property type="match status" value="1"/>
</dbReference>
<feature type="binding site" evidence="5">
    <location>
        <position position="27"/>
    </location>
    <ligand>
        <name>xanthine</name>
        <dbReference type="ChEBI" id="CHEBI:17712"/>
    </ligand>
</feature>
<evidence type="ECO:0000256" key="2">
    <source>
        <dbReference type="ARBA" id="ARBA00022676"/>
    </source>
</evidence>
<evidence type="ECO:0000313" key="8">
    <source>
        <dbReference type="EMBL" id="ASE35329.1"/>
    </source>
</evidence>
<dbReference type="PANTHER" id="PTHR43864">
    <property type="entry name" value="HYPOXANTHINE/GUANINE PHOSPHORIBOSYLTRANSFERASE"/>
    <property type="match status" value="1"/>
</dbReference>
<reference evidence="11" key="4">
    <citation type="submission" date="2021-02" db="EMBL/GenBank/DDBJ databases">
        <title>cfr and optrA-positive Staphylococcus spp.</title>
        <authorList>
            <person name="Chen L."/>
        </authorList>
    </citation>
    <scope>NUCLEOTIDE SEQUENCE</scope>
    <source>
        <strain evidence="11">GDQ20D70P</strain>
    </source>
</reference>
<evidence type="ECO:0000313" key="13">
    <source>
        <dbReference type="Proteomes" id="UP000197058"/>
    </source>
</evidence>
<dbReference type="InterPro" id="IPR029057">
    <property type="entry name" value="PRTase-like"/>
</dbReference>
<feature type="binding site" evidence="5">
    <location>
        <position position="156"/>
    </location>
    <ligand>
        <name>xanthine</name>
        <dbReference type="ChEBI" id="CHEBI:17712"/>
    </ligand>
</feature>
<dbReference type="NCBIfam" id="TIGR01744">
    <property type="entry name" value="XPRTase"/>
    <property type="match status" value="1"/>
</dbReference>
<sequence length="191" mass="20967">MRTLQDRVKEDGVVIDEKILKVDSFLNHQIDAKLMYEVGQVITEHFKDKKITKVLTIEASGIAPAIMASLHLDVPCLFAKKAKPSTMTSEFYQTDIHSFTKNTTSTVVIAKQFLNEDDHVLIIDDFLANGEASLGLHRLVQAANATTSGIGIVIEKSFQPGREKLESEGLEVLSLCQVASLLGNTVKLVGE</sequence>
<keyword evidence="3 5" id="KW-0808">Transferase</keyword>
<reference evidence="10" key="7">
    <citation type="journal article" date="2023" name="Vet. Microbiol.">
        <title>Emergence of livestock-associated Mammaliicoccus sciuri ST71 co-harbouring mecA and mecC genes in Brazil.</title>
        <authorList>
            <person name="de Moura G.S."/>
            <person name="de Carvalho E."/>
            <person name="Ramos Sanchez E.M."/>
            <person name="Sellera F.P."/>
            <person name="Marques M.F.S."/>
            <person name="Heinemann M.B."/>
            <person name="De Vliegher S."/>
            <person name="Souza F.N."/>
            <person name="Mota R.A."/>
        </authorList>
    </citation>
    <scope>NUCLEOTIDE SEQUENCE</scope>
    <source>
        <strain evidence="10">BR656</strain>
    </source>
</reference>
<evidence type="ECO:0000256" key="1">
    <source>
        <dbReference type="ARBA" id="ARBA00022490"/>
    </source>
</evidence>
<comment type="pathway">
    <text evidence="5">Purine metabolism; XMP biosynthesis via salvage pathway; XMP from xanthine: step 1/1.</text>
</comment>
<dbReference type="RefSeq" id="WP_037589423.1">
    <property type="nucleotide sequence ID" value="NZ_CP022046.2"/>
</dbReference>
<dbReference type="GO" id="GO:0006166">
    <property type="term" value="P:purine ribonucleoside salvage"/>
    <property type="evidence" value="ECO:0007669"/>
    <property type="project" value="UniProtKB-KW"/>
</dbReference>
<evidence type="ECO:0000313" key="15">
    <source>
        <dbReference type="Proteomes" id="UP001176210"/>
    </source>
</evidence>
<evidence type="ECO:0000256" key="5">
    <source>
        <dbReference type="HAMAP-Rule" id="MF_01184"/>
    </source>
</evidence>
<dbReference type="Proteomes" id="UP000197058">
    <property type="component" value="Chromosome"/>
</dbReference>
<dbReference type="SUPFAM" id="SSF53271">
    <property type="entry name" value="PRTase-like"/>
    <property type="match status" value="1"/>
</dbReference>
<dbReference type="HAMAP" id="MF_01184">
    <property type="entry name" value="XPRTase"/>
    <property type="match status" value="1"/>
</dbReference>
<dbReference type="EMBL" id="CP069389">
    <property type="protein sequence ID" value="QRN91235.1"/>
    <property type="molecule type" value="Genomic_DNA"/>
</dbReference>
<dbReference type="GO" id="GO:0000310">
    <property type="term" value="F:xanthine phosphoribosyltransferase activity"/>
    <property type="evidence" value="ECO:0007669"/>
    <property type="project" value="UniProtKB-UniRule"/>
</dbReference>
<dbReference type="InterPro" id="IPR050118">
    <property type="entry name" value="Pur/Pyrimidine_PRTase"/>
</dbReference>
<evidence type="ECO:0000256" key="4">
    <source>
        <dbReference type="ARBA" id="ARBA00022726"/>
    </source>
</evidence>
<dbReference type="KEGG" id="sscu:CEP64_12255"/>
<evidence type="ECO:0000313" key="14">
    <source>
        <dbReference type="Proteomes" id="UP000274792"/>
    </source>
</evidence>
<keyword evidence="2 5" id="KW-0328">Glycosyltransferase</keyword>
<name>A0AAJ4VJ74_MAMSC</name>
<evidence type="ECO:0000256" key="6">
    <source>
        <dbReference type="NCBIfam" id="TIGR01744"/>
    </source>
</evidence>
<evidence type="ECO:0000313" key="11">
    <source>
        <dbReference type="EMBL" id="QRN91235.1"/>
    </source>
</evidence>
<reference evidence="12 14" key="3">
    <citation type="submission" date="2018-10" db="EMBL/GenBank/DDBJ databases">
        <title>A collection Staphylococci species genome sequencing.</title>
        <authorList>
            <person name="Cole K."/>
        </authorList>
    </citation>
    <scope>NUCLEOTIDE SEQUENCE [LARGE SCALE GENOMIC DNA]</scope>
    <source>
        <strain evidence="12">CCUG 37923</strain>
        <strain evidence="14">NCTC 12218</strain>
    </source>
</reference>
<dbReference type="EC" id="2.4.2.22" evidence="5 6"/>
<comment type="function">
    <text evidence="5">Converts the preformed base xanthine, a product of nucleic acid breakdown, to xanthosine 5'-monophosphate (XMP), so it can be reused for RNA or DNA synthesis.</text>
</comment>
<dbReference type="InterPro" id="IPR010079">
    <property type="entry name" value="Xanthine_PRibTrfase"/>
</dbReference>
<feature type="binding site" evidence="5">
    <location>
        <begin position="128"/>
        <end position="132"/>
    </location>
    <ligand>
        <name>5-phospho-alpha-D-ribose 1-diphosphate</name>
        <dbReference type="ChEBI" id="CHEBI:58017"/>
    </ligand>
</feature>
<reference evidence="9" key="5">
    <citation type="submission" date="2022-07" db="EMBL/GenBank/DDBJ databases">
        <title>Bacterial species isolated from the porcine tonsil microbiota.</title>
        <authorList>
            <person name="Oliveira I.M.F."/>
        </authorList>
    </citation>
    <scope>NUCLEOTIDE SEQUENCE</scope>
    <source>
        <strain evidence="9">8QC2O2</strain>
    </source>
</reference>
<dbReference type="EMBL" id="RXWV01000003">
    <property type="protein sequence ID" value="RTX75377.1"/>
    <property type="molecule type" value="Genomic_DNA"/>
</dbReference>
<keyword evidence="1 5" id="KW-0963">Cytoplasm</keyword>
<proteinExistence type="inferred from homology"/>
<accession>A0AAJ4VJ74</accession>
<comment type="catalytic activity">
    <reaction evidence="5">
        <text>XMP + diphosphate = xanthine + 5-phospho-alpha-D-ribose 1-diphosphate</text>
        <dbReference type="Rhea" id="RHEA:10800"/>
        <dbReference type="ChEBI" id="CHEBI:17712"/>
        <dbReference type="ChEBI" id="CHEBI:33019"/>
        <dbReference type="ChEBI" id="CHEBI:57464"/>
        <dbReference type="ChEBI" id="CHEBI:58017"/>
        <dbReference type="EC" id="2.4.2.22"/>
    </reaction>
</comment>
<dbReference type="Proteomes" id="UP001204068">
    <property type="component" value="Unassembled WGS sequence"/>
</dbReference>
<dbReference type="Proteomes" id="UP001176210">
    <property type="component" value="Unassembled WGS sequence"/>
</dbReference>
<feature type="domain" description="Phosphoribosyltransferase" evidence="7">
    <location>
        <begin position="37"/>
        <end position="157"/>
    </location>
</feature>
<dbReference type="Proteomes" id="UP000640299">
    <property type="component" value="Chromosome"/>
</dbReference>
<dbReference type="InterPro" id="IPR000836">
    <property type="entry name" value="PRTase_dom"/>
</dbReference>
<evidence type="ECO:0000256" key="3">
    <source>
        <dbReference type="ARBA" id="ARBA00022679"/>
    </source>
</evidence>
<dbReference type="GO" id="GO:0032265">
    <property type="term" value="P:XMP salvage"/>
    <property type="evidence" value="ECO:0007669"/>
    <property type="project" value="UniProtKB-UniRule"/>
</dbReference>
<reference evidence="13" key="1">
    <citation type="submission" date="2017-06" db="EMBL/GenBank/DDBJ databases">
        <title>FDA dAtabase for Regulatory Grade micrObial Sequences (FDA-ARGOS): Supporting development and validation of Infectious Disease Dx tests.</title>
        <authorList>
            <person name="Goldberg B."/>
            <person name="Campos J."/>
            <person name="Tallon L."/>
            <person name="Sadzewicz L."/>
            <person name="Sengamalay N."/>
            <person name="Ott S."/>
            <person name="Godinez A."/>
            <person name="Nagaraj S."/>
            <person name="Vavikolanu K."/>
            <person name="Nadendla S."/>
            <person name="George J."/>
            <person name="Geyer C."/>
            <person name="Sichtig H."/>
        </authorList>
    </citation>
    <scope>NUCLEOTIDE SEQUENCE [LARGE SCALE GENOMIC DNA]</scope>
    <source>
        <strain evidence="13">FDAARGOS_285</strain>
    </source>
</reference>
<dbReference type="CDD" id="cd06223">
    <property type="entry name" value="PRTases_typeI"/>
    <property type="match status" value="1"/>
</dbReference>
<reference evidence="8" key="2">
    <citation type="submission" date="2017-12" db="EMBL/GenBank/DDBJ databases">
        <title>FDA dAtabase for Regulatory Grade micrObial Sequences (FDA-ARGOS): Supporting development and validation of Infectious Disease Dx tests.</title>
        <authorList>
            <person name="Campos J."/>
            <person name="Goldberg B."/>
            <person name="Tallon L."/>
            <person name="Sadzewicz L."/>
            <person name="Sengamalay N."/>
            <person name="Ott S."/>
            <person name="Godinez A."/>
            <person name="Nagaraj S."/>
            <person name="Vavikolanu K."/>
            <person name="Vyas G."/>
            <person name="Nadendla S."/>
            <person name="Aluvathingal J."/>
            <person name="Geyer C."/>
            <person name="Nandy P."/>
            <person name="Hobson J."/>
            <person name="Sichtig H."/>
        </authorList>
    </citation>
    <scope>NUCLEOTIDE SEQUENCE</scope>
    <source>
        <strain evidence="8">FDAARGOS_285</strain>
    </source>
</reference>
<comment type="subcellular location">
    <subcellularLocation>
        <location evidence="5">Cytoplasm</location>
    </subcellularLocation>
</comment>
<dbReference type="EMBL" id="CP022046">
    <property type="protein sequence ID" value="ASE35329.1"/>
    <property type="molecule type" value="Genomic_DNA"/>
</dbReference>
<organism evidence="12 14">
    <name type="scientific">Mammaliicoccus sciuri</name>
    <name type="common">Staphylococcus sciuri</name>
    <dbReference type="NCBI Taxonomy" id="1296"/>
    <lineage>
        <taxon>Bacteria</taxon>
        <taxon>Bacillati</taxon>
        <taxon>Bacillota</taxon>
        <taxon>Bacilli</taxon>
        <taxon>Bacillales</taxon>
        <taxon>Staphylococcaceae</taxon>
        <taxon>Mammaliicoccus</taxon>
    </lineage>
</organism>
<dbReference type="GO" id="GO:0005737">
    <property type="term" value="C:cytoplasm"/>
    <property type="evidence" value="ECO:0007669"/>
    <property type="project" value="UniProtKB-SubCell"/>
</dbReference>
<comment type="similarity">
    <text evidence="5">Belongs to the purine/pyrimidine phosphoribosyltransferase family. Xpt subfamily.</text>
</comment>
<keyword evidence="4 5" id="KW-0660">Purine salvage</keyword>
<keyword evidence="15" id="KW-1185">Reference proteome</keyword>
<protein>
    <recommendedName>
        <fullName evidence="5 6">Xanthine phosphoribosyltransferase</fullName>
        <shortName evidence="5">XPRTase</shortName>
        <ecNumber evidence="5 6">2.4.2.22</ecNumber>
    </recommendedName>
</protein>
<evidence type="ECO:0000259" key="7">
    <source>
        <dbReference type="Pfam" id="PF00156"/>
    </source>
</evidence>
<reference evidence="10" key="6">
    <citation type="submission" date="2022-09" db="EMBL/GenBank/DDBJ databases">
        <authorList>
            <person name="De Moura G.S."/>
            <person name="Carvalho E."/>
            <person name="Ramos Sanchez E.M."/>
            <person name="Sellera F.P."/>
            <person name="Marques M.F.S."/>
            <person name="Heinemann M.B."/>
            <person name="De Vliegher S."/>
            <person name="Souza F.N."/>
            <person name="Mota R.A."/>
        </authorList>
    </citation>
    <scope>NUCLEOTIDE SEQUENCE</scope>
    <source>
        <strain evidence="10">BR656</strain>
    </source>
</reference>
<dbReference type="EMBL" id="JANILD010000003">
    <property type="protein sequence ID" value="MCQ9303672.1"/>
    <property type="molecule type" value="Genomic_DNA"/>
</dbReference>
<comment type="subunit">
    <text evidence="5">Homodimer.</text>
</comment>
<dbReference type="AlphaFoldDB" id="A0AAJ4VJ74"/>
<feature type="binding site" evidence="5">
    <location>
        <position position="20"/>
    </location>
    <ligand>
        <name>xanthine</name>
        <dbReference type="ChEBI" id="CHEBI:17712"/>
    </ligand>
</feature>
<dbReference type="GO" id="GO:0046110">
    <property type="term" value="P:xanthine metabolic process"/>
    <property type="evidence" value="ECO:0007669"/>
    <property type="project" value="UniProtKB-UniRule"/>
</dbReference>
<dbReference type="EMBL" id="JAPNQM010000005">
    <property type="protein sequence ID" value="MDL0117409.1"/>
    <property type="molecule type" value="Genomic_DNA"/>
</dbReference>
<evidence type="ECO:0000313" key="10">
    <source>
        <dbReference type="EMBL" id="MDL0117409.1"/>
    </source>
</evidence>
<gene>
    <name evidence="5 12" type="primary">xpt</name>
    <name evidence="12" type="ORF">CD117_00495</name>
    <name evidence="8" type="ORF">CEP64_12255</name>
    <name evidence="11" type="ORF">JRU67_14645</name>
    <name evidence="9" type="ORF">NQ032_08680</name>
    <name evidence="10" type="ORF">OWO77_10615</name>
</gene>